<evidence type="ECO:0000256" key="1">
    <source>
        <dbReference type="SAM" id="MobiDB-lite"/>
    </source>
</evidence>
<accession>A0A317E534</accession>
<feature type="domain" description="DUF4340" evidence="2">
    <location>
        <begin position="73"/>
        <end position="219"/>
    </location>
</feature>
<keyword evidence="4" id="KW-1185">Reference proteome</keyword>
<gene>
    <name evidence="3" type="ORF">DKG75_07215</name>
</gene>
<dbReference type="InterPro" id="IPR025641">
    <property type="entry name" value="DUF4340"/>
</dbReference>
<feature type="compositionally biased region" description="Pro residues" evidence="1">
    <location>
        <begin position="371"/>
        <end position="390"/>
    </location>
</feature>
<evidence type="ECO:0000313" key="3">
    <source>
        <dbReference type="EMBL" id="PWR21771.1"/>
    </source>
</evidence>
<protein>
    <recommendedName>
        <fullName evidence="2">DUF4340 domain-containing protein</fullName>
    </recommendedName>
</protein>
<sequence length="390" mass="41490">MRRSTLAILLGLTIVLGLAGAWLVVERVRTTAADLSGRPLLPDLKARLNDVATITLTGAEGSFTLQRDAGERWILPERGGYPVDFGRVQRLLVALADMKAIEPKTAKPERYRFLDVEDIAPGTRGLRLTVKDGAGVIRADLIVGRPSEVMGATKVPRQFVRLVGEASSWEAEADLRLERQAAVWLDRELLVIAPDRFRRATVTRDGQTVRITRPKASDSFTVEGIDPAAASPKSGRIGALAVAATYLTLDDVRKAAEDPGKPLATVVYETFDGLVLTLDLTSIDGQGWATIAARFDPEAGAAAKDAGAPAGPDGQPLLKDAETVKAEAGAITARTAGWRYRIDGTRVIDLTPEAKDLSEPKPAPAASTPPGATPVPALPALPEMPQPPAQ</sequence>
<dbReference type="RefSeq" id="WP_109920416.1">
    <property type="nucleotide sequence ID" value="NZ_QGLF01000002.1"/>
</dbReference>
<name>A0A317E534_9PROT</name>
<dbReference type="AlphaFoldDB" id="A0A317E534"/>
<proteinExistence type="predicted"/>
<evidence type="ECO:0000313" key="4">
    <source>
        <dbReference type="Proteomes" id="UP000246077"/>
    </source>
</evidence>
<dbReference type="Proteomes" id="UP000246077">
    <property type="component" value="Unassembled WGS sequence"/>
</dbReference>
<dbReference type="Pfam" id="PF14238">
    <property type="entry name" value="DUF4340"/>
    <property type="match status" value="1"/>
</dbReference>
<dbReference type="OrthoDB" id="7359157at2"/>
<evidence type="ECO:0000259" key="2">
    <source>
        <dbReference type="Pfam" id="PF14238"/>
    </source>
</evidence>
<organism evidence="3 4">
    <name type="scientific">Zavarzinia compransoris</name>
    <dbReference type="NCBI Taxonomy" id="1264899"/>
    <lineage>
        <taxon>Bacteria</taxon>
        <taxon>Pseudomonadati</taxon>
        <taxon>Pseudomonadota</taxon>
        <taxon>Alphaproteobacteria</taxon>
        <taxon>Rhodospirillales</taxon>
        <taxon>Zavarziniaceae</taxon>
        <taxon>Zavarzinia</taxon>
    </lineage>
</organism>
<comment type="caution">
    <text evidence="3">The sequence shown here is derived from an EMBL/GenBank/DDBJ whole genome shotgun (WGS) entry which is preliminary data.</text>
</comment>
<feature type="region of interest" description="Disordered" evidence="1">
    <location>
        <begin position="351"/>
        <end position="390"/>
    </location>
</feature>
<reference evidence="4" key="1">
    <citation type="submission" date="2018-05" db="EMBL/GenBank/DDBJ databases">
        <title>Zavarzinia sp. HR-AS.</title>
        <authorList>
            <person name="Lee Y."/>
            <person name="Jeon C.O."/>
        </authorList>
    </citation>
    <scope>NUCLEOTIDE SEQUENCE [LARGE SCALE GENOMIC DNA]</scope>
    <source>
        <strain evidence="4">DSM 1231</strain>
    </source>
</reference>
<dbReference type="EMBL" id="QGLF01000002">
    <property type="protein sequence ID" value="PWR21771.1"/>
    <property type="molecule type" value="Genomic_DNA"/>
</dbReference>